<dbReference type="EC" id="6.3.5.4" evidence="2"/>
<evidence type="ECO:0000256" key="11">
    <source>
        <dbReference type="PIRSR" id="PIRSR001589-1"/>
    </source>
</evidence>
<dbReference type="InterPro" id="IPR029055">
    <property type="entry name" value="Ntn_hydrolases_N"/>
</dbReference>
<dbReference type="InterPro" id="IPR001962">
    <property type="entry name" value="Asn_synthase"/>
</dbReference>
<keyword evidence="5 12" id="KW-0547">Nucleotide-binding</keyword>
<keyword evidence="3" id="KW-0436">Ligase</keyword>
<dbReference type="Pfam" id="PF13537">
    <property type="entry name" value="GATase_7"/>
    <property type="match status" value="1"/>
</dbReference>
<dbReference type="NCBIfam" id="TIGR01536">
    <property type="entry name" value="asn_synth_AEB"/>
    <property type="match status" value="1"/>
</dbReference>
<dbReference type="PROSITE" id="PS51278">
    <property type="entry name" value="GATASE_TYPE_2"/>
    <property type="match status" value="1"/>
</dbReference>
<evidence type="ECO:0000313" key="15">
    <source>
        <dbReference type="EMBL" id="ANP35975.1"/>
    </source>
</evidence>
<dbReference type="PANTHER" id="PTHR11772">
    <property type="entry name" value="ASPARAGINE SYNTHETASE"/>
    <property type="match status" value="1"/>
</dbReference>
<dbReference type="SUPFAM" id="SSF52402">
    <property type="entry name" value="Adenine nucleotide alpha hydrolases-like"/>
    <property type="match status" value="1"/>
</dbReference>
<comment type="pathway">
    <text evidence="9">Amino-acid biosynthesis.</text>
</comment>
<evidence type="ECO:0000256" key="1">
    <source>
        <dbReference type="ARBA" id="ARBA00005752"/>
    </source>
</evidence>
<reference evidence="15 16" key="1">
    <citation type="submission" date="2016-04" db="EMBL/GenBank/DDBJ databases">
        <authorList>
            <person name="Evans L.H."/>
            <person name="Alamgir A."/>
            <person name="Owens N."/>
            <person name="Weber N.D."/>
            <person name="Virtaneva K."/>
            <person name="Barbian K."/>
            <person name="Babar A."/>
            <person name="Rosenke K."/>
        </authorList>
    </citation>
    <scope>NUCLEOTIDE SEQUENCE [LARGE SCALE GENOMIC DNA]</scope>
    <source>
        <strain evidence="15 16">JL2886</strain>
    </source>
</reference>
<dbReference type="AlphaFoldDB" id="A0A1B0ZPA3"/>
<keyword evidence="7 11" id="KW-0061">Asparagine biosynthesis</keyword>
<dbReference type="OrthoDB" id="9763290at2"/>
<dbReference type="CDD" id="cd01991">
    <property type="entry name" value="Asn_synthase_B_C"/>
    <property type="match status" value="1"/>
</dbReference>
<dbReference type="GO" id="GO:0006529">
    <property type="term" value="P:asparagine biosynthetic process"/>
    <property type="evidence" value="ECO:0007669"/>
    <property type="project" value="UniProtKB-KW"/>
</dbReference>
<dbReference type="GO" id="GO:0004066">
    <property type="term" value="F:asparagine synthase (glutamine-hydrolyzing) activity"/>
    <property type="evidence" value="ECO:0007669"/>
    <property type="project" value="UniProtKB-EC"/>
</dbReference>
<keyword evidence="16" id="KW-1185">Reference proteome</keyword>
<dbReference type="RefSeq" id="WP_082996002.1">
    <property type="nucleotide sequence ID" value="NZ_CP015124.1"/>
</dbReference>
<evidence type="ECO:0000256" key="6">
    <source>
        <dbReference type="ARBA" id="ARBA00022840"/>
    </source>
</evidence>
<name>A0A1B0ZPA3_9RHOB</name>
<dbReference type="PANTHER" id="PTHR11772:SF2">
    <property type="entry name" value="ASPARAGINE SYNTHETASE [GLUTAMINE-HYDROLYZING]"/>
    <property type="match status" value="1"/>
</dbReference>
<feature type="domain" description="Glutamine amidotransferase type-2" evidence="14">
    <location>
        <begin position="2"/>
        <end position="188"/>
    </location>
</feature>
<feature type="binding site" evidence="12">
    <location>
        <position position="267"/>
    </location>
    <ligand>
        <name>ATP</name>
        <dbReference type="ChEBI" id="CHEBI:30616"/>
    </ligand>
</feature>
<evidence type="ECO:0000256" key="8">
    <source>
        <dbReference type="ARBA" id="ARBA00022962"/>
    </source>
</evidence>
<feature type="active site" description="For GATase activity" evidence="11">
    <location>
        <position position="2"/>
    </location>
</feature>
<dbReference type="InterPro" id="IPR033738">
    <property type="entry name" value="AsnB_N"/>
</dbReference>
<dbReference type="InterPro" id="IPR050795">
    <property type="entry name" value="Asn_Synthetase"/>
</dbReference>
<dbReference type="SUPFAM" id="SSF56235">
    <property type="entry name" value="N-terminal nucleophile aminohydrolases (Ntn hydrolases)"/>
    <property type="match status" value="1"/>
</dbReference>
<keyword evidence="4 11" id="KW-0028">Amino-acid biosynthesis</keyword>
<dbReference type="GO" id="GO:0005524">
    <property type="term" value="F:ATP binding"/>
    <property type="evidence" value="ECO:0007669"/>
    <property type="project" value="UniProtKB-KW"/>
</dbReference>
<dbReference type="Gene3D" id="3.60.20.10">
    <property type="entry name" value="Glutamine Phosphoribosylpyrophosphate, subunit 1, domain 1"/>
    <property type="match status" value="1"/>
</dbReference>
<keyword evidence="6 12" id="KW-0067">ATP-binding</keyword>
<evidence type="ECO:0000256" key="3">
    <source>
        <dbReference type="ARBA" id="ARBA00022598"/>
    </source>
</evidence>
<evidence type="ECO:0000256" key="5">
    <source>
        <dbReference type="ARBA" id="ARBA00022741"/>
    </source>
</evidence>
<evidence type="ECO:0000256" key="12">
    <source>
        <dbReference type="PIRSR" id="PIRSR001589-2"/>
    </source>
</evidence>
<feature type="site" description="Important for beta-aspartyl-AMP intermediate formation" evidence="13">
    <location>
        <position position="342"/>
    </location>
</feature>
<evidence type="ECO:0000256" key="4">
    <source>
        <dbReference type="ARBA" id="ARBA00022605"/>
    </source>
</evidence>
<evidence type="ECO:0000313" key="16">
    <source>
        <dbReference type="Proteomes" id="UP000092565"/>
    </source>
</evidence>
<dbReference type="CDD" id="cd00712">
    <property type="entry name" value="AsnB"/>
    <property type="match status" value="1"/>
</dbReference>
<evidence type="ECO:0000256" key="13">
    <source>
        <dbReference type="PIRSR" id="PIRSR001589-3"/>
    </source>
</evidence>
<dbReference type="PIRSF" id="PIRSF001589">
    <property type="entry name" value="Asn_synthetase_glu-h"/>
    <property type="match status" value="1"/>
</dbReference>
<evidence type="ECO:0000256" key="9">
    <source>
        <dbReference type="ARBA" id="ARBA00029440"/>
    </source>
</evidence>
<evidence type="ECO:0000256" key="10">
    <source>
        <dbReference type="ARBA" id="ARBA00048741"/>
    </source>
</evidence>
<proteinExistence type="inferred from homology"/>
<dbReference type="Proteomes" id="UP000092565">
    <property type="component" value="Chromosome"/>
</dbReference>
<dbReference type="InterPro" id="IPR006426">
    <property type="entry name" value="Asn_synth_AEB"/>
</dbReference>
<feature type="binding site" evidence="12">
    <location>
        <position position="103"/>
    </location>
    <ligand>
        <name>L-glutamine</name>
        <dbReference type="ChEBI" id="CHEBI:58359"/>
    </ligand>
</feature>
<dbReference type="InterPro" id="IPR014729">
    <property type="entry name" value="Rossmann-like_a/b/a_fold"/>
</dbReference>
<sequence>MCGFVCFWNISDAGLAEEMIAKIAHRGPDEVHVLRHADTPETEPLATETAFTMAHCRLSIIGPEDGAQPIHQTGDMLVANGEIYNHADLRAILGDAAFETASDSETILHLFRSGRSRWVTQLDGMFAFVLITKDRIIAARDPLGIKPLYMARLGNGLVFASELKAFDGVPVEQVEAVPPGHLFDSRTGWRQWYRTPQGAAAAGPDLDIDGTAQELRLVLEGAVAKWMVADVEVGSFLSGGLDSSIIAALAQKARKAQGLGPLKTFAVGTKGSPDLVAARAVAEHIGSDHYETVFTAQDVAEALPHVLYHLESADVDLVRSALPTLFAARLARARLKAVLTGEGADELFAGYTYHHGYVDDPRALADELTRSLGTMHNINLQRVDRVTMSESLEARTPFLDRELIDFAQSIPADLKMRRTDPAAPDATGATTEKWILRKACEDLLPPDLVWRKKAQFDEGSGTVDALEEALAALIGGPVTRQSEGALYERLLRDAYRNPERILEAAGSWEADRVVA</sequence>
<dbReference type="Gene3D" id="3.40.50.620">
    <property type="entry name" value="HUPs"/>
    <property type="match status" value="1"/>
</dbReference>
<accession>A0A1B0ZPA3</accession>
<gene>
    <name evidence="15" type="primary">asnB,ASNS</name>
    <name evidence="15" type="ORF">JL2886_01054</name>
</gene>
<evidence type="ECO:0000256" key="7">
    <source>
        <dbReference type="ARBA" id="ARBA00022888"/>
    </source>
</evidence>
<comment type="catalytic activity">
    <reaction evidence="10">
        <text>L-aspartate + L-glutamine + ATP + H2O = L-asparagine + L-glutamate + AMP + diphosphate + H(+)</text>
        <dbReference type="Rhea" id="RHEA:12228"/>
        <dbReference type="ChEBI" id="CHEBI:15377"/>
        <dbReference type="ChEBI" id="CHEBI:15378"/>
        <dbReference type="ChEBI" id="CHEBI:29985"/>
        <dbReference type="ChEBI" id="CHEBI:29991"/>
        <dbReference type="ChEBI" id="CHEBI:30616"/>
        <dbReference type="ChEBI" id="CHEBI:33019"/>
        <dbReference type="ChEBI" id="CHEBI:58048"/>
        <dbReference type="ChEBI" id="CHEBI:58359"/>
        <dbReference type="ChEBI" id="CHEBI:456215"/>
        <dbReference type="EC" id="6.3.5.4"/>
    </reaction>
</comment>
<dbReference type="InterPro" id="IPR017932">
    <property type="entry name" value="GATase_2_dom"/>
</dbReference>
<evidence type="ECO:0000259" key="14">
    <source>
        <dbReference type="PROSITE" id="PS51278"/>
    </source>
</evidence>
<dbReference type="Pfam" id="PF00733">
    <property type="entry name" value="Asn_synthase"/>
    <property type="match status" value="2"/>
</dbReference>
<protein>
    <recommendedName>
        <fullName evidence="2">asparagine synthase (glutamine-hydrolyzing)</fullName>
        <ecNumber evidence="2">6.3.5.4</ecNumber>
    </recommendedName>
</protein>
<dbReference type="PATRIC" id="fig|60890.4.peg.1026"/>
<evidence type="ECO:0000256" key="2">
    <source>
        <dbReference type="ARBA" id="ARBA00012737"/>
    </source>
</evidence>
<comment type="similarity">
    <text evidence="1">Belongs to the asparagine synthetase family.</text>
</comment>
<dbReference type="EMBL" id="CP015124">
    <property type="protein sequence ID" value="ANP35975.1"/>
    <property type="molecule type" value="Genomic_DNA"/>
</dbReference>
<keyword evidence="8 11" id="KW-0315">Glutamine amidotransferase</keyword>
<organism evidence="15 16">
    <name type="scientific">Phaeobacter gallaeciensis</name>
    <dbReference type="NCBI Taxonomy" id="60890"/>
    <lineage>
        <taxon>Bacteria</taxon>
        <taxon>Pseudomonadati</taxon>
        <taxon>Pseudomonadota</taxon>
        <taxon>Alphaproteobacteria</taxon>
        <taxon>Rhodobacterales</taxon>
        <taxon>Roseobacteraceae</taxon>
        <taxon>Phaeobacter</taxon>
    </lineage>
</organism>
<dbReference type="GO" id="GO:0005829">
    <property type="term" value="C:cytosol"/>
    <property type="evidence" value="ECO:0007669"/>
    <property type="project" value="TreeGrafter"/>
</dbReference>